<protein>
    <submittedName>
        <fullName evidence="2">Uncharacterized protein</fullName>
    </submittedName>
</protein>
<dbReference type="EMBL" id="CAADRP010001112">
    <property type="protein sequence ID" value="VFU36229.1"/>
    <property type="molecule type" value="Genomic_DNA"/>
</dbReference>
<dbReference type="AlphaFoldDB" id="A0A6N2L526"/>
<feature type="compositionally biased region" description="Basic and acidic residues" evidence="1">
    <location>
        <begin position="83"/>
        <end position="96"/>
    </location>
</feature>
<sequence length="119" mass="13505">MKEIGVVVVKGLLYNSTSTAARWNGSKSWNGARAHHPDSCIFYAAEVTLWLGQNHHVQTMKKSPMEEHHQLPQARQSKASSYHRVENVSDEMKEQAEALTLMHGESSRTGRERLKRHGK</sequence>
<reference evidence="2" key="1">
    <citation type="submission" date="2019-03" db="EMBL/GenBank/DDBJ databases">
        <authorList>
            <person name="Mank J."/>
            <person name="Almeida P."/>
        </authorList>
    </citation>
    <scope>NUCLEOTIDE SEQUENCE</scope>
    <source>
        <strain evidence="2">78183</strain>
    </source>
</reference>
<evidence type="ECO:0000313" key="2">
    <source>
        <dbReference type="EMBL" id="VFU36229.1"/>
    </source>
</evidence>
<accession>A0A6N2L526</accession>
<organism evidence="2">
    <name type="scientific">Salix viminalis</name>
    <name type="common">Common osier</name>
    <name type="synonym">Basket willow</name>
    <dbReference type="NCBI Taxonomy" id="40686"/>
    <lineage>
        <taxon>Eukaryota</taxon>
        <taxon>Viridiplantae</taxon>
        <taxon>Streptophyta</taxon>
        <taxon>Embryophyta</taxon>
        <taxon>Tracheophyta</taxon>
        <taxon>Spermatophyta</taxon>
        <taxon>Magnoliopsida</taxon>
        <taxon>eudicotyledons</taxon>
        <taxon>Gunneridae</taxon>
        <taxon>Pentapetalae</taxon>
        <taxon>rosids</taxon>
        <taxon>fabids</taxon>
        <taxon>Malpighiales</taxon>
        <taxon>Salicaceae</taxon>
        <taxon>Saliceae</taxon>
        <taxon>Salix</taxon>
    </lineage>
</organism>
<proteinExistence type="predicted"/>
<gene>
    <name evidence="2" type="ORF">SVIM_LOCUS181191</name>
</gene>
<feature type="region of interest" description="Disordered" evidence="1">
    <location>
        <begin position="59"/>
        <end position="119"/>
    </location>
</feature>
<name>A0A6N2L526_SALVM</name>
<evidence type="ECO:0000256" key="1">
    <source>
        <dbReference type="SAM" id="MobiDB-lite"/>
    </source>
</evidence>